<reference evidence="8 9" key="1">
    <citation type="submission" date="2016-03" db="EMBL/GenBank/DDBJ databases">
        <title>Shallow-sea hydrothermal system.</title>
        <authorList>
            <person name="Tang K."/>
        </authorList>
    </citation>
    <scope>NUCLEOTIDE SEQUENCE [LARGE SCALE GENOMIC DNA]</scope>
    <source>
        <strain evidence="8 9">JLT9</strain>
    </source>
</reference>
<dbReference type="InterPro" id="IPR016039">
    <property type="entry name" value="Thiolase-like"/>
</dbReference>
<evidence type="ECO:0000256" key="4">
    <source>
        <dbReference type="RuleBase" id="RU003557"/>
    </source>
</evidence>
<evidence type="ECO:0000256" key="2">
    <source>
        <dbReference type="ARBA" id="ARBA00022679"/>
    </source>
</evidence>
<evidence type="ECO:0000256" key="3">
    <source>
        <dbReference type="ARBA" id="ARBA00023315"/>
    </source>
</evidence>
<evidence type="ECO:0000313" key="8">
    <source>
        <dbReference type="EMBL" id="ANS78718.1"/>
    </source>
</evidence>
<dbReference type="NCBIfam" id="NF005890">
    <property type="entry name" value="PRK07851.1"/>
    <property type="match status" value="1"/>
</dbReference>
<dbReference type="InterPro" id="IPR002155">
    <property type="entry name" value="Thiolase"/>
</dbReference>
<feature type="domain" description="Thiolase N-terminal" evidence="6">
    <location>
        <begin position="54"/>
        <end position="324"/>
    </location>
</feature>
<proteinExistence type="inferred from homology"/>
<dbReference type="InterPro" id="IPR020617">
    <property type="entry name" value="Thiolase_C"/>
</dbReference>
<comment type="similarity">
    <text evidence="1 4">Belongs to the thiolase-like superfamily. Thiolase family.</text>
</comment>
<dbReference type="STRING" id="1758689.SGUI_1322"/>
<feature type="region of interest" description="Disordered" evidence="5">
    <location>
        <begin position="1"/>
        <end position="48"/>
    </location>
</feature>
<keyword evidence="2 4" id="KW-0808">Transferase</keyword>
<keyword evidence="3 4" id="KW-0012">Acyltransferase</keyword>
<dbReference type="PROSITE" id="PS00737">
    <property type="entry name" value="THIOLASE_2"/>
    <property type="match status" value="1"/>
</dbReference>
<dbReference type="FunFam" id="3.40.47.10:FF:000013">
    <property type="entry name" value="Acetyl-CoA acetyltransferase"/>
    <property type="match status" value="1"/>
</dbReference>
<dbReference type="Pfam" id="PF02803">
    <property type="entry name" value="Thiolase_C"/>
    <property type="match status" value="1"/>
</dbReference>
<evidence type="ECO:0000313" key="9">
    <source>
        <dbReference type="Proteomes" id="UP000092482"/>
    </source>
</evidence>
<dbReference type="EC" id="2.3.1.16" evidence="8"/>
<dbReference type="InterPro" id="IPR020613">
    <property type="entry name" value="Thiolase_CS"/>
</dbReference>
<dbReference type="CDD" id="cd00751">
    <property type="entry name" value="thiolase"/>
    <property type="match status" value="1"/>
</dbReference>
<dbReference type="EMBL" id="CP014989">
    <property type="protein sequence ID" value="ANS78718.1"/>
    <property type="molecule type" value="Genomic_DNA"/>
</dbReference>
<sequence length="456" mass="47733">MVMSRHQQFSRHDRCTRAASGTARPRPRTGGAAGSPRLTAYRSRQGGPPMPEAVIVAAARTPIGRAFKGSLTTARPDDLAAGVIRAALDQVPALDPTTVEDLYLGCAEPWGEHGFNMARVVSVLLGLDSVPGSTVNRFCASSVQTTRQALHAIRAGEGDVFISAGVECVSRYADFSGAGGGKESWRNPLFADAVARTEAMAASNETWTDPREQGGLPDVYIAMGQTAENVATSLGISRERQDEWGVRSQNRAEKAITDGIFAREIAPVTLADGTVVSTDDGPRPGVTLEKVSQLQPVFREDGTVTAGNCCPLNDGAAALVVMSDTRARELGLTPLARIVSTGVSALSPEIMGLGPIEASKQALARAGMSIGDMDLYEINEAFAVQVLGSADALGMDEDKLNVHGGAIALGHPFGCTGARISTTLINALQTHDGQFGLETMCVGGGQGMAMVLERLS</sequence>
<evidence type="ECO:0000256" key="5">
    <source>
        <dbReference type="SAM" id="MobiDB-lite"/>
    </source>
</evidence>
<dbReference type="PANTHER" id="PTHR18919:SF134">
    <property type="entry name" value="BETA-KETOACYL COA THIOLASE FADA3-RELATED"/>
    <property type="match status" value="1"/>
</dbReference>
<dbReference type="Pfam" id="PF00108">
    <property type="entry name" value="Thiolase_N"/>
    <property type="match status" value="1"/>
</dbReference>
<accession>A0A1B1NBA5</accession>
<dbReference type="InterPro" id="IPR020616">
    <property type="entry name" value="Thiolase_N"/>
</dbReference>
<gene>
    <name evidence="8" type="ORF">SGUI_1322</name>
</gene>
<dbReference type="EC" id="2.3.1.9" evidence="8"/>
<dbReference type="AlphaFoldDB" id="A0A1B1NBA5"/>
<dbReference type="PATRIC" id="fig|1758689.4.peg.1362"/>
<dbReference type="NCBIfam" id="TIGR01930">
    <property type="entry name" value="AcCoA-C-Actrans"/>
    <property type="match status" value="1"/>
</dbReference>
<dbReference type="GO" id="GO:0003985">
    <property type="term" value="F:acetyl-CoA C-acetyltransferase activity"/>
    <property type="evidence" value="ECO:0007669"/>
    <property type="project" value="UniProtKB-EC"/>
</dbReference>
<dbReference type="Proteomes" id="UP000092482">
    <property type="component" value="Chromosome"/>
</dbReference>
<name>A0A1B1NBA5_9MICO</name>
<organism evidence="8 9">
    <name type="scientific">Serinicoccus hydrothermalis</name>
    <dbReference type="NCBI Taxonomy" id="1758689"/>
    <lineage>
        <taxon>Bacteria</taxon>
        <taxon>Bacillati</taxon>
        <taxon>Actinomycetota</taxon>
        <taxon>Actinomycetes</taxon>
        <taxon>Micrococcales</taxon>
        <taxon>Ornithinimicrobiaceae</taxon>
        <taxon>Serinicoccus</taxon>
    </lineage>
</organism>
<dbReference type="PANTHER" id="PTHR18919">
    <property type="entry name" value="ACETYL-COA C-ACYLTRANSFERASE"/>
    <property type="match status" value="1"/>
</dbReference>
<evidence type="ECO:0000256" key="1">
    <source>
        <dbReference type="ARBA" id="ARBA00010982"/>
    </source>
</evidence>
<feature type="domain" description="Thiolase C-terminal" evidence="7">
    <location>
        <begin position="332"/>
        <end position="454"/>
    </location>
</feature>
<dbReference type="Gene3D" id="3.40.47.10">
    <property type="match status" value="1"/>
</dbReference>
<keyword evidence="9" id="KW-1185">Reference proteome</keyword>
<evidence type="ECO:0000259" key="7">
    <source>
        <dbReference type="Pfam" id="PF02803"/>
    </source>
</evidence>
<dbReference type="SUPFAM" id="SSF53901">
    <property type="entry name" value="Thiolase-like"/>
    <property type="match status" value="2"/>
</dbReference>
<evidence type="ECO:0000259" key="6">
    <source>
        <dbReference type="Pfam" id="PF00108"/>
    </source>
</evidence>
<dbReference type="KEGG" id="serj:SGUI_1322"/>
<protein>
    <submittedName>
        <fullName evidence="8">3-ketoacyl-CoA thiolase</fullName>
        <ecNumber evidence="8">2.3.1.16</ecNumber>
        <ecNumber evidence="8">2.3.1.9</ecNumber>
    </submittedName>
</protein>